<dbReference type="PROSITE" id="PS50075">
    <property type="entry name" value="CARRIER"/>
    <property type="match status" value="1"/>
</dbReference>
<keyword evidence="5" id="KW-0045">Antibiotic biosynthesis</keyword>
<dbReference type="InterPro" id="IPR010060">
    <property type="entry name" value="NRPS_synth"/>
</dbReference>
<dbReference type="InterPro" id="IPR036736">
    <property type="entry name" value="ACP-like_sf"/>
</dbReference>
<dbReference type="InterPro" id="IPR001242">
    <property type="entry name" value="Condensation_dom"/>
</dbReference>
<evidence type="ECO:0000256" key="5">
    <source>
        <dbReference type="ARBA" id="ARBA00023194"/>
    </source>
</evidence>
<dbReference type="NCBIfam" id="TIGR01720">
    <property type="entry name" value="NRPS-para261"/>
    <property type="match status" value="1"/>
</dbReference>
<comment type="similarity">
    <text evidence="2">Belongs to the ATP-dependent AMP-binding enzyme family.</text>
</comment>
<dbReference type="EMBL" id="RSCK01000027">
    <property type="protein sequence ID" value="RUT11334.1"/>
    <property type="molecule type" value="Genomic_DNA"/>
</dbReference>
<dbReference type="SUPFAM" id="SSF47336">
    <property type="entry name" value="ACP-like"/>
    <property type="match status" value="1"/>
</dbReference>
<proteinExistence type="inferred from homology"/>
<dbReference type="CDD" id="cd19543">
    <property type="entry name" value="DCL_NRPS"/>
    <property type="match status" value="1"/>
</dbReference>
<dbReference type="FunFam" id="3.40.50.12780:FF:000012">
    <property type="entry name" value="Non-ribosomal peptide synthetase"/>
    <property type="match status" value="1"/>
</dbReference>
<dbReference type="Gene3D" id="3.40.50.980">
    <property type="match status" value="2"/>
</dbReference>
<evidence type="ECO:0000256" key="4">
    <source>
        <dbReference type="ARBA" id="ARBA00022553"/>
    </source>
</evidence>
<sequence>MKADNIQDIYELSPLQQGILFHSLYAPESAVYFVQLCYFLKGNFNVVAFEQAWQEVVNRHTILRTAFYWENLEKPLQVVHREVKISLIQYDWRNLNPNESSQKLHNFLESDRTCNFDLTQPCPMRLILIRCNDDSYYLVWSKHHLILDGWSTALVLKEVVEIYQSLCQGKNLPLLLESSFGDYIGWLQQQDLNKAKEFWQQSLQGFTAPTPLINLNNKNLSNQPEKYDRQVIKLSQTTTTALQSLAKQNQLTLNTLVQGAYALLLSRYSRETDVVYGVTISGRPADLAKAESIVGMFINTLPVRVTIDTKESLLSWLRKLQSQLAEIRQYEYSPLVEVQGWSEVPRGMPLFESILVFENYPVDRILKEWQGNLVVQSISTVDRTNYPLTVSVLPGEELEIVIDYQSDRFDFATIHRMLGHLQTLLQGMVSHPYSEIKDLSLLTDTEKHQLLVWNSNKVDYPQNICLHQLFENIVKQTPQAIAVEFAGRSLTYQQLNQQANKVAHYLQKLGVIPDQLIGICVERSLEMAIALLGILKAGGAYVPLDPDQPQQRLEFMLQDAGCNILLTQKRLVETISTYAEKVIYLDADWELIANEEESNPTSNVQPENLAYLIYTSGSTGKSKGVMIQHNNLVNAYYAWEKAYQLSSQVRCHLQMASFSFDVFSGDLIRALCSGGKLVLCPREILLEPQQLYELMRQHKIDCAEFVPVVLRNLVQYLEKSQQKLDFMRLVICGSDSWYGAEYSKFRDVLGKETRLINSFGVTEATIDSSYFEHATVELPAQQLVPIGTPYANSQLYILDDYLQPVPVGVTGELYIGGEGLARGYHNHPELTTERFITNIFSQKPQERLYKTGDLVRYLPDGNIEFLGRIDNQVKLRGFRIELGEIEAVLSKYPPLREVVVIVREDNPGDKRLVAYIVPTTGNFDSANKSELIPQLRKYLKASLPQYMVPSAFVLLEKLPLTPNGKIDRKALPIPDAARPELQTVFITPRTPIEETLVQIWTETLRLKKVGINDNFFELGGDSILSLQIIAKAKQAGLQLTPRQIFEYQTIADLAAVAGTITKIETEQGLVTGSLPLTPIQSWFFEQVLVDSHHWNQAVLLEVDRSCNPILLEQVICKLLTHHDALRLRFMQTESGWESIIAAPDRISPFSIIDLSSLSQSEQKQAMEAKATALQASLNLSKGPLVQVALFVMGAKQPNRLLFTVHHLAIDGVSWRILLEDLQTAYQQLSREQEIQLPAKTTSVKQWAEKLQEYANSETVKAEINYWLSQSYQNISSLPIDDLNGENTVASACTISVSLTQEETESLLHEVPAAYQTQINDILLTALVQTFYQWTGNSSLLINLEGHGREDILENVDLSRTVGWFTSIFPVVLDITATFSNGEALKTVKEQLRNIPCKGINYGVLRYLSEKSIADVQTLPQAEVTFNFLGQFDQVISETSMFRPAAESAGETQSPRGSRDCLLEVGALIVCSQLHINWTYSKALHKQTTVEKLAQVFIEALRSLIVHCQSPEAEGYTPSDFPQMQFSQQELDRLMAELG</sequence>
<dbReference type="Pfam" id="PF00501">
    <property type="entry name" value="AMP-binding"/>
    <property type="match status" value="1"/>
</dbReference>
<dbReference type="SUPFAM" id="SSF52777">
    <property type="entry name" value="CoA-dependent acyltransferases"/>
    <property type="match status" value="4"/>
</dbReference>
<evidence type="ECO:0000256" key="1">
    <source>
        <dbReference type="ARBA" id="ARBA00001957"/>
    </source>
</evidence>
<dbReference type="NCBIfam" id="TIGR01733">
    <property type="entry name" value="AA-adenyl-dom"/>
    <property type="match status" value="1"/>
</dbReference>
<evidence type="ECO:0000259" key="6">
    <source>
        <dbReference type="PROSITE" id="PS50075"/>
    </source>
</evidence>
<evidence type="ECO:0000256" key="3">
    <source>
        <dbReference type="ARBA" id="ARBA00022450"/>
    </source>
</evidence>
<dbReference type="GO" id="GO:0017000">
    <property type="term" value="P:antibiotic biosynthetic process"/>
    <property type="evidence" value="ECO:0007669"/>
    <property type="project" value="UniProtKB-KW"/>
</dbReference>
<dbReference type="InterPro" id="IPR010071">
    <property type="entry name" value="AA_adenyl_dom"/>
</dbReference>
<dbReference type="Pfam" id="PF00668">
    <property type="entry name" value="Condensation"/>
    <property type="match status" value="2"/>
</dbReference>
<evidence type="ECO:0000256" key="2">
    <source>
        <dbReference type="ARBA" id="ARBA00006432"/>
    </source>
</evidence>
<dbReference type="FunFam" id="2.30.38.10:FF:000001">
    <property type="entry name" value="Non-ribosomal peptide synthetase PvdI"/>
    <property type="match status" value="1"/>
</dbReference>
<keyword evidence="4" id="KW-0597">Phosphoprotein</keyword>
<dbReference type="CDD" id="cd05930">
    <property type="entry name" value="A_NRPS"/>
    <property type="match status" value="1"/>
</dbReference>
<dbReference type="PROSITE" id="PS00012">
    <property type="entry name" value="PHOSPHOPANTETHEINE"/>
    <property type="match status" value="1"/>
</dbReference>
<reference evidence="7 8" key="1">
    <citation type="journal article" date="2019" name="Genome Biol. Evol.">
        <title>Day and night: Metabolic profiles and evolutionary relationships of six axenic non-marine cyanobacteria.</title>
        <authorList>
            <person name="Will S.E."/>
            <person name="Henke P."/>
            <person name="Boedeker C."/>
            <person name="Huang S."/>
            <person name="Brinkmann H."/>
            <person name="Rohde M."/>
            <person name="Jarek M."/>
            <person name="Friedl T."/>
            <person name="Seufert S."/>
            <person name="Schumacher M."/>
            <person name="Overmann J."/>
            <person name="Neumann-Schaal M."/>
            <person name="Petersen J."/>
        </authorList>
    </citation>
    <scope>NUCLEOTIDE SEQUENCE [LARGE SCALE GENOMIC DNA]</scope>
    <source>
        <strain evidence="7 8">SAG 39.79</strain>
    </source>
</reference>
<dbReference type="PANTHER" id="PTHR45398:SF1">
    <property type="entry name" value="ENZYME, PUTATIVE (JCVI)-RELATED"/>
    <property type="match status" value="1"/>
</dbReference>
<accession>A0AB37UIX7</accession>
<dbReference type="FunFam" id="1.10.1200.10:FF:000005">
    <property type="entry name" value="Nonribosomal peptide synthetase 1"/>
    <property type="match status" value="1"/>
</dbReference>
<dbReference type="Gene3D" id="3.30.300.30">
    <property type="match status" value="1"/>
</dbReference>
<keyword evidence="8" id="KW-1185">Reference proteome</keyword>
<name>A0AB37UIX7_9CYAN</name>
<dbReference type="InterPro" id="IPR025110">
    <property type="entry name" value="AMP-bd_C"/>
</dbReference>
<dbReference type="SUPFAM" id="SSF56801">
    <property type="entry name" value="Acetyl-CoA synthetase-like"/>
    <property type="match status" value="1"/>
</dbReference>
<dbReference type="PANTHER" id="PTHR45398">
    <property type="match status" value="1"/>
</dbReference>
<dbReference type="Gene3D" id="2.30.38.10">
    <property type="entry name" value="Luciferase, Domain 3"/>
    <property type="match status" value="1"/>
</dbReference>
<comment type="cofactor">
    <cofactor evidence="1">
        <name>pantetheine 4'-phosphate</name>
        <dbReference type="ChEBI" id="CHEBI:47942"/>
    </cofactor>
</comment>
<dbReference type="InterPro" id="IPR023213">
    <property type="entry name" value="CAT-like_dom_sf"/>
</dbReference>
<evidence type="ECO:0000313" key="8">
    <source>
        <dbReference type="Proteomes" id="UP000282574"/>
    </source>
</evidence>
<dbReference type="Pfam" id="PF13193">
    <property type="entry name" value="AMP-binding_C"/>
    <property type="match status" value="1"/>
</dbReference>
<dbReference type="PROSITE" id="PS00455">
    <property type="entry name" value="AMP_BINDING"/>
    <property type="match status" value="1"/>
</dbReference>
<dbReference type="RefSeq" id="WP_106165785.1">
    <property type="nucleotide sequence ID" value="NZ_RSCK01000027.1"/>
</dbReference>
<dbReference type="Pfam" id="PF00550">
    <property type="entry name" value="PP-binding"/>
    <property type="match status" value="1"/>
</dbReference>
<dbReference type="InterPro" id="IPR020845">
    <property type="entry name" value="AMP-binding_CS"/>
</dbReference>
<dbReference type="Gene3D" id="3.30.559.30">
    <property type="entry name" value="Nonribosomal peptide synthetase, condensation domain"/>
    <property type="match status" value="2"/>
</dbReference>
<dbReference type="FunFam" id="3.30.300.30:FF:000010">
    <property type="entry name" value="Enterobactin synthetase component F"/>
    <property type="match status" value="1"/>
</dbReference>
<dbReference type="GO" id="GO:0003824">
    <property type="term" value="F:catalytic activity"/>
    <property type="evidence" value="ECO:0007669"/>
    <property type="project" value="InterPro"/>
</dbReference>
<gene>
    <name evidence="7" type="ORF">DSM107010_33730</name>
</gene>
<dbReference type="FunFam" id="3.40.50.980:FF:000001">
    <property type="entry name" value="Non-ribosomal peptide synthetase"/>
    <property type="match status" value="1"/>
</dbReference>
<dbReference type="GO" id="GO:0043041">
    <property type="term" value="P:amino acid activation for nonribosomal peptide biosynthetic process"/>
    <property type="evidence" value="ECO:0007669"/>
    <property type="project" value="UniProtKB-ARBA"/>
</dbReference>
<dbReference type="InterPro" id="IPR009081">
    <property type="entry name" value="PP-bd_ACP"/>
</dbReference>
<dbReference type="InterPro" id="IPR006162">
    <property type="entry name" value="Ppantetheine_attach_site"/>
</dbReference>
<dbReference type="Gene3D" id="3.30.559.10">
    <property type="entry name" value="Chloramphenicol acetyltransferase-like domain"/>
    <property type="match status" value="2"/>
</dbReference>
<dbReference type="GO" id="GO:0008610">
    <property type="term" value="P:lipid biosynthetic process"/>
    <property type="evidence" value="ECO:0007669"/>
    <property type="project" value="UniProtKB-ARBA"/>
</dbReference>
<protein>
    <recommendedName>
        <fullName evidence="6">Carrier domain-containing protein</fullName>
    </recommendedName>
</protein>
<dbReference type="Gene3D" id="1.10.1200.10">
    <property type="entry name" value="ACP-like"/>
    <property type="match status" value="1"/>
</dbReference>
<dbReference type="GO" id="GO:0044550">
    <property type="term" value="P:secondary metabolite biosynthetic process"/>
    <property type="evidence" value="ECO:0007669"/>
    <property type="project" value="UniProtKB-ARBA"/>
</dbReference>
<dbReference type="Proteomes" id="UP000282574">
    <property type="component" value="Unassembled WGS sequence"/>
</dbReference>
<organism evidence="7 8">
    <name type="scientific">Chroococcidiopsis cubana SAG 39.79</name>
    <dbReference type="NCBI Taxonomy" id="388085"/>
    <lineage>
        <taxon>Bacteria</taxon>
        <taxon>Bacillati</taxon>
        <taxon>Cyanobacteriota</taxon>
        <taxon>Cyanophyceae</taxon>
        <taxon>Chroococcidiopsidales</taxon>
        <taxon>Chroococcidiopsidaceae</taxon>
        <taxon>Chroococcidiopsis</taxon>
    </lineage>
</organism>
<feature type="domain" description="Carrier" evidence="6">
    <location>
        <begin position="987"/>
        <end position="1061"/>
    </location>
</feature>
<comment type="caution">
    <text evidence="7">The sequence shown here is derived from an EMBL/GenBank/DDBJ whole genome shotgun (WGS) entry which is preliminary data.</text>
</comment>
<dbReference type="InterPro" id="IPR000873">
    <property type="entry name" value="AMP-dep_synth/lig_dom"/>
</dbReference>
<evidence type="ECO:0000313" key="7">
    <source>
        <dbReference type="EMBL" id="RUT11334.1"/>
    </source>
</evidence>
<dbReference type="InterPro" id="IPR045851">
    <property type="entry name" value="AMP-bd_C_sf"/>
</dbReference>
<dbReference type="CDD" id="cd19534">
    <property type="entry name" value="E_NRPS"/>
    <property type="match status" value="1"/>
</dbReference>
<keyword evidence="3" id="KW-0596">Phosphopantetheine</keyword>